<dbReference type="AlphaFoldDB" id="A0A9P7V3K5"/>
<name>A0A9P7V3K5_9AGAR</name>
<sequence length="113" mass="12482">MNMTINSTTSTNLPTGQADFDFLNAQLTSPQVQGELDFGLFGLDSTMLNHRHLDYYLPTCPSRIGSALNLNSPLQRFRQTSHLSVADLVSPAYSIMGSDEDDTKNCLNDRTPL</sequence>
<reference evidence="1" key="1">
    <citation type="journal article" date="2021" name="Genome Biol. Evol.">
        <title>The assembled and annotated genome of the fairy-ring fungus Marasmius oreades.</title>
        <authorList>
            <person name="Hiltunen M."/>
            <person name="Ament-Velasquez S.L."/>
            <person name="Johannesson H."/>
        </authorList>
    </citation>
    <scope>NUCLEOTIDE SEQUENCE</scope>
    <source>
        <strain evidence="1">03SP1</strain>
    </source>
</reference>
<comment type="caution">
    <text evidence="1">The sequence shown here is derived from an EMBL/GenBank/DDBJ whole genome shotgun (WGS) entry which is preliminary data.</text>
</comment>
<dbReference type="OrthoDB" id="354769at2759"/>
<dbReference type="RefSeq" id="XP_043016150.1">
    <property type="nucleotide sequence ID" value="XM_043147441.1"/>
</dbReference>
<dbReference type="Proteomes" id="UP001049176">
    <property type="component" value="Chromosome 1"/>
</dbReference>
<organism evidence="1 2">
    <name type="scientific">Marasmius oreades</name>
    <name type="common">fairy-ring Marasmius</name>
    <dbReference type="NCBI Taxonomy" id="181124"/>
    <lineage>
        <taxon>Eukaryota</taxon>
        <taxon>Fungi</taxon>
        <taxon>Dikarya</taxon>
        <taxon>Basidiomycota</taxon>
        <taxon>Agaricomycotina</taxon>
        <taxon>Agaricomycetes</taxon>
        <taxon>Agaricomycetidae</taxon>
        <taxon>Agaricales</taxon>
        <taxon>Marasmiineae</taxon>
        <taxon>Marasmiaceae</taxon>
        <taxon>Marasmius</taxon>
    </lineage>
</organism>
<gene>
    <name evidence="1" type="ORF">E1B28_001504</name>
</gene>
<proteinExistence type="predicted"/>
<evidence type="ECO:0000313" key="1">
    <source>
        <dbReference type="EMBL" id="KAG7099680.1"/>
    </source>
</evidence>
<evidence type="ECO:0000313" key="2">
    <source>
        <dbReference type="Proteomes" id="UP001049176"/>
    </source>
</evidence>
<keyword evidence="2" id="KW-1185">Reference proteome</keyword>
<protein>
    <submittedName>
        <fullName evidence="1">Uncharacterized protein</fullName>
    </submittedName>
</protein>
<accession>A0A9P7V3K5</accession>
<dbReference type="EMBL" id="CM032181">
    <property type="protein sequence ID" value="KAG7099680.1"/>
    <property type="molecule type" value="Genomic_DNA"/>
</dbReference>
<dbReference type="KEGG" id="more:E1B28_001504"/>
<dbReference type="GeneID" id="66070580"/>